<name>A0A6J4TG06_9SPHN</name>
<accession>A0A6J4TG06</accession>
<organism evidence="2">
    <name type="scientific">uncultured Sphingomonas sp</name>
    <dbReference type="NCBI Taxonomy" id="158754"/>
    <lineage>
        <taxon>Bacteria</taxon>
        <taxon>Pseudomonadati</taxon>
        <taxon>Pseudomonadota</taxon>
        <taxon>Alphaproteobacteria</taxon>
        <taxon>Sphingomonadales</taxon>
        <taxon>Sphingomonadaceae</taxon>
        <taxon>Sphingomonas</taxon>
        <taxon>environmental samples</taxon>
    </lineage>
</organism>
<dbReference type="EMBL" id="CADCWA010000120">
    <property type="protein sequence ID" value="CAA9521695.1"/>
    <property type="molecule type" value="Genomic_DNA"/>
</dbReference>
<dbReference type="EC" id="1.1.1.3" evidence="2"/>
<reference evidence="2" key="1">
    <citation type="submission" date="2020-02" db="EMBL/GenBank/DDBJ databases">
        <authorList>
            <person name="Meier V. D."/>
        </authorList>
    </citation>
    <scope>NUCLEOTIDE SEQUENCE</scope>
    <source>
        <strain evidence="2">AVDCRST_MAG31</strain>
    </source>
</reference>
<gene>
    <name evidence="2" type="ORF">AVDCRST_MAG31-1661</name>
</gene>
<dbReference type="CDD" id="cd11616">
    <property type="entry name" value="SAF_DH_OX_like"/>
    <property type="match status" value="1"/>
</dbReference>
<feature type="domain" description="SAF" evidence="1">
    <location>
        <begin position="59"/>
        <end position="124"/>
    </location>
</feature>
<sequence>MHPKPRSATAPRFSIEVGEGPHYVFSTPYHLCHFEVPSSVARAVLFGDAVLAPREPSVGVIAVAKKDLKPGDMIEEFGSFEVYGLAENLDAIRAERLLPIGIGLGCTLTRAVGKDQPLTFDDVQAPAGRVVDRLYQEQEAVFGTQPAARTRKAYA</sequence>
<evidence type="ECO:0000259" key="1">
    <source>
        <dbReference type="SMART" id="SM00858"/>
    </source>
</evidence>
<proteinExistence type="predicted"/>
<dbReference type="PANTHER" id="PTHR37850:SF1">
    <property type="entry name" value="SAF DOMAIN PROTEIN"/>
    <property type="match status" value="1"/>
</dbReference>
<dbReference type="SMART" id="SM00858">
    <property type="entry name" value="SAF"/>
    <property type="match status" value="1"/>
</dbReference>
<keyword evidence="2" id="KW-0560">Oxidoreductase</keyword>
<protein>
    <submittedName>
        <fullName evidence="2">Homoserine dehydrogenase</fullName>
        <ecNumber evidence="2">1.1.1.3</ecNumber>
    </submittedName>
</protein>
<dbReference type="InterPro" id="IPR013974">
    <property type="entry name" value="SAF"/>
</dbReference>
<dbReference type="GO" id="GO:0004412">
    <property type="term" value="F:homoserine dehydrogenase activity"/>
    <property type="evidence" value="ECO:0007669"/>
    <property type="project" value="UniProtKB-EC"/>
</dbReference>
<dbReference type="AlphaFoldDB" id="A0A6J4TG06"/>
<dbReference type="PANTHER" id="PTHR37850">
    <property type="entry name" value="STRU PROTEIN"/>
    <property type="match status" value="1"/>
</dbReference>
<evidence type="ECO:0000313" key="2">
    <source>
        <dbReference type="EMBL" id="CAA9521695.1"/>
    </source>
</evidence>